<gene>
    <name evidence="3" type="ORF">DFR52_103513</name>
</gene>
<dbReference type="EMBL" id="QGTR01000003">
    <property type="protein sequence ID" value="PWW00310.1"/>
    <property type="molecule type" value="Genomic_DNA"/>
</dbReference>
<name>A0A317PJV9_9HYPH</name>
<accession>A0A317PJV9</accession>
<evidence type="ECO:0000256" key="2">
    <source>
        <dbReference type="ARBA" id="ARBA00022679"/>
    </source>
</evidence>
<dbReference type="PANTHER" id="PTHR40048:SF1">
    <property type="entry name" value="RHAMNOSYL O-METHYLTRANSFERASE"/>
    <property type="match status" value="1"/>
</dbReference>
<dbReference type="GO" id="GO:0005886">
    <property type="term" value="C:plasma membrane"/>
    <property type="evidence" value="ECO:0007669"/>
    <property type="project" value="TreeGrafter"/>
</dbReference>
<dbReference type="Proteomes" id="UP000246352">
    <property type="component" value="Unassembled WGS sequence"/>
</dbReference>
<keyword evidence="4" id="KW-1185">Reference proteome</keyword>
<dbReference type="PANTHER" id="PTHR40048">
    <property type="entry name" value="RHAMNOSYL O-METHYLTRANSFERASE"/>
    <property type="match status" value="1"/>
</dbReference>
<dbReference type="AlphaFoldDB" id="A0A317PJV9"/>
<evidence type="ECO:0000256" key="1">
    <source>
        <dbReference type="ARBA" id="ARBA00022603"/>
    </source>
</evidence>
<dbReference type="OrthoDB" id="189417at2"/>
<dbReference type="GO" id="GO:0032259">
    <property type="term" value="P:methylation"/>
    <property type="evidence" value="ECO:0007669"/>
    <property type="project" value="UniProtKB-KW"/>
</dbReference>
<dbReference type="SUPFAM" id="SSF53335">
    <property type="entry name" value="S-adenosyl-L-methionine-dependent methyltransferases"/>
    <property type="match status" value="1"/>
</dbReference>
<dbReference type="Pfam" id="PF04989">
    <property type="entry name" value="RMNT_CmcI"/>
    <property type="match status" value="1"/>
</dbReference>
<dbReference type="RefSeq" id="WP_110032541.1">
    <property type="nucleotide sequence ID" value="NZ_QGTR01000003.1"/>
</dbReference>
<keyword evidence="1" id="KW-0489">Methyltransferase</keyword>
<dbReference type="Gene3D" id="3.40.50.150">
    <property type="entry name" value="Vaccinia Virus protein VP39"/>
    <property type="match status" value="1"/>
</dbReference>
<comment type="caution">
    <text evidence="3">The sequence shown here is derived from an EMBL/GenBank/DDBJ whole genome shotgun (WGS) entry which is preliminary data.</text>
</comment>
<dbReference type="InterPro" id="IPR029063">
    <property type="entry name" value="SAM-dependent_MTases_sf"/>
</dbReference>
<protein>
    <submittedName>
        <fullName evidence="3">Cephalosporin hydroxylase</fullName>
    </submittedName>
</protein>
<dbReference type="InterPro" id="IPR007072">
    <property type="entry name" value="RNMT_CmcI"/>
</dbReference>
<proteinExistence type="predicted"/>
<dbReference type="GO" id="GO:0071770">
    <property type="term" value="P:DIM/DIP cell wall layer assembly"/>
    <property type="evidence" value="ECO:0007669"/>
    <property type="project" value="TreeGrafter"/>
</dbReference>
<sequence>MSDEAKFAAYVHSNIKSAASDPGFIGLSQVWVRECIRHNYAQNFTWLGRPIIQVPQDIYAIQELIWSCRPDLVIETGIAHGGSLVMSASMLAMLDYCDAVQAGTALDPQASRRRVVGVDIDIRAHNRAGILAHPMSHKITMLEGSSVDEAIVGQIRDIAAGHERVMVFLDSNHTHAHVLAELEVYAPLVSPGSYCVVWDTGVEDLPADMCADRPWGKGDNPKTAVHAYLEALGEGSAMAVDGEPLRFEIDRTIEAKITITASPDGFLRRI</sequence>
<dbReference type="GO" id="GO:0008168">
    <property type="term" value="F:methyltransferase activity"/>
    <property type="evidence" value="ECO:0007669"/>
    <property type="project" value="UniProtKB-KW"/>
</dbReference>
<organism evidence="3 4">
    <name type="scientific">Hoeflea marina</name>
    <dbReference type="NCBI Taxonomy" id="274592"/>
    <lineage>
        <taxon>Bacteria</taxon>
        <taxon>Pseudomonadati</taxon>
        <taxon>Pseudomonadota</taxon>
        <taxon>Alphaproteobacteria</taxon>
        <taxon>Hyphomicrobiales</taxon>
        <taxon>Rhizobiaceae</taxon>
        <taxon>Hoeflea</taxon>
    </lineage>
</organism>
<dbReference type="GO" id="GO:0008610">
    <property type="term" value="P:lipid biosynthetic process"/>
    <property type="evidence" value="ECO:0007669"/>
    <property type="project" value="InterPro"/>
</dbReference>
<evidence type="ECO:0000313" key="3">
    <source>
        <dbReference type="EMBL" id="PWW00310.1"/>
    </source>
</evidence>
<keyword evidence="2" id="KW-0808">Transferase</keyword>
<evidence type="ECO:0000313" key="4">
    <source>
        <dbReference type="Proteomes" id="UP000246352"/>
    </source>
</evidence>
<reference evidence="3 4" key="1">
    <citation type="submission" date="2018-05" db="EMBL/GenBank/DDBJ databases">
        <title>Genomic Encyclopedia of Type Strains, Phase IV (KMG-IV): sequencing the most valuable type-strain genomes for metagenomic binning, comparative biology and taxonomic classification.</title>
        <authorList>
            <person name="Goeker M."/>
        </authorList>
    </citation>
    <scope>NUCLEOTIDE SEQUENCE [LARGE SCALE GENOMIC DNA]</scope>
    <source>
        <strain evidence="3 4">DSM 16791</strain>
    </source>
</reference>